<name>A0A3G8JS34_9ACTN</name>
<dbReference type="AlphaFoldDB" id="A0A3G8JS34"/>
<sequence>MTEMFEEIREDLRSRVIADGDVGSLRKWTTSAHGRDDLPAWRRLEHRLPPGHPDRAVVGGRIRLLDKRYGI</sequence>
<dbReference type="Proteomes" id="UP000271469">
    <property type="component" value="Chromosome"/>
</dbReference>
<proteinExistence type="predicted"/>
<dbReference type="KEGG" id="gom:D7316_03900"/>
<accession>A0A3G8JS34</accession>
<keyword evidence="2" id="KW-1185">Reference proteome</keyword>
<evidence type="ECO:0000313" key="1">
    <source>
        <dbReference type="EMBL" id="AZG47292.1"/>
    </source>
</evidence>
<protein>
    <submittedName>
        <fullName evidence="1">Uncharacterized protein</fullName>
    </submittedName>
</protein>
<evidence type="ECO:0000313" key="2">
    <source>
        <dbReference type="Proteomes" id="UP000271469"/>
    </source>
</evidence>
<dbReference type="EMBL" id="CP033972">
    <property type="protein sequence ID" value="AZG47292.1"/>
    <property type="molecule type" value="Genomic_DNA"/>
</dbReference>
<organism evidence="1 2">
    <name type="scientific">Gordonia insulae</name>
    <dbReference type="NCBI Taxonomy" id="2420509"/>
    <lineage>
        <taxon>Bacteria</taxon>
        <taxon>Bacillati</taxon>
        <taxon>Actinomycetota</taxon>
        <taxon>Actinomycetes</taxon>
        <taxon>Mycobacteriales</taxon>
        <taxon>Gordoniaceae</taxon>
        <taxon>Gordonia</taxon>
    </lineage>
</organism>
<reference evidence="1 2" key="1">
    <citation type="submission" date="2018-11" db="EMBL/GenBank/DDBJ databases">
        <title>Gordonia insulae sp. nov., isolated from an island soil.</title>
        <authorList>
            <person name="Kim Y.S."/>
            <person name="Kim S.B."/>
        </authorList>
    </citation>
    <scope>NUCLEOTIDE SEQUENCE [LARGE SCALE GENOMIC DNA]</scope>
    <source>
        <strain evidence="1 2">MMS17-SY073</strain>
    </source>
</reference>
<gene>
    <name evidence="1" type="ORF">D7316_03900</name>
</gene>